<proteinExistence type="predicted"/>
<dbReference type="PANTHER" id="PTHR43427">
    <property type="entry name" value="CHLORIDE CHANNEL PROTEIN CLC-E"/>
    <property type="match status" value="1"/>
</dbReference>
<dbReference type="GO" id="GO:0005254">
    <property type="term" value="F:chloride channel activity"/>
    <property type="evidence" value="ECO:0007669"/>
    <property type="project" value="UniProtKB-KW"/>
</dbReference>
<dbReference type="PRINTS" id="PR00762">
    <property type="entry name" value="CLCHANNEL"/>
</dbReference>
<sequence length="370" mass="37983">MVPGMTLPDTILPLIPAFGGILVVLLSLLPPPSSLSPSSSPSSLSYDYATKTVKSIATLGTGNSLGPEQPCIDTGVYVSELVDKALGNDSLTEAQTRTSSIATGVAAGVGGGFNAPVSGVFFALETLPLNSASISNLFLTSISSSLVTHAILNDDLAFNTPELFVSNSLTELPLYVGLGVLSGLTSYLLTKTTSTLVDIKSSLPPRSILNVGAPIFAGLLTGLIGYYRPRVLFFGYDTLNSLLTDTLPPELLITLLFLKIATTSSATASGLAGGQLAPSLFIGATLGGAYHAFLSPFISSDLLSSAPTYALIGAASVLSSKFKTPVFGGVLLFELTRDYDVLLPLLGSAWVGNLVANAVGGERKGGGGED</sequence>
<dbReference type="Proteomes" id="UP001165065">
    <property type="component" value="Unassembled WGS sequence"/>
</dbReference>
<name>A0A9W7GP57_9STRA</name>
<evidence type="ECO:0000256" key="7">
    <source>
        <dbReference type="ARBA" id="ARBA00023173"/>
    </source>
</evidence>
<dbReference type="CDD" id="cd00400">
    <property type="entry name" value="Voltage_gated_ClC"/>
    <property type="match status" value="1"/>
</dbReference>
<keyword evidence="12" id="KW-1185">Reference proteome</keyword>
<keyword evidence="9" id="KW-0407">Ion channel</keyword>
<comment type="caution">
    <text evidence="11">The sequence shown here is derived from an EMBL/GenBank/DDBJ whole genome shotgun (WGS) entry which is preliminary data.</text>
</comment>
<reference evidence="12" key="1">
    <citation type="journal article" date="2023" name="Commun. Biol.">
        <title>Genome analysis of Parmales, the sister group of diatoms, reveals the evolutionary specialization of diatoms from phago-mixotrophs to photoautotrophs.</title>
        <authorList>
            <person name="Ban H."/>
            <person name="Sato S."/>
            <person name="Yoshikawa S."/>
            <person name="Yamada K."/>
            <person name="Nakamura Y."/>
            <person name="Ichinomiya M."/>
            <person name="Sato N."/>
            <person name="Blanc-Mathieu R."/>
            <person name="Endo H."/>
            <person name="Kuwata A."/>
            <person name="Ogata H."/>
        </authorList>
    </citation>
    <scope>NUCLEOTIDE SEQUENCE [LARGE SCALE GENOMIC DNA]</scope>
</reference>
<dbReference type="EMBL" id="BRYA01000350">
    <property type="protein sequence ID" value="GMI47553.1"/>
    <property type="molecule type" value="Genomic_DNA"/>
</dbReference>
<dbReference type="InterPro" id="IPR050368">
    <property type="entry name" value="ClC-type_chloride_channel"/>
</dbReference>
<keyword evidence="8" id="KW-0868">Chloride</keyword>
<dbReference type="GO" id="GO:0034707">
    <property type="term" value="C:chloride channel complex"/>
    <property type="evidence" value="ECO:0007669"/>
    <property type="project" value="UniProtKB-KW"/>
</dbReference>
<keyword evidence="5" id="KW-0406">Ion transport</keyword>
<evidence type="ECO:0000256" key="9">
    <source>
        <dbReference type="ARBA" id="ARBA00023303"/>
    </source>
</evidence>
<evidence type="ECO:0000256" key="10">
    <source>
        <dbReference type="SAM" id="Phobius"/>
    </source>
</evidence>
<feature type="transmembrane region" description="Helical" evidence="10">
    <location>
        <begin position="134"/>
        <end position="152"/>
    </location>
</feature>
<accession>A0A9W7GP57</accession>
<keyword evidence="3 10" id="KW-0812">Transmembrane</keyword>
<evidence type="ECO:0000256" key="1">
    <source>
        <dbReference type="ARBA" id="ARBA00004141"/>
    </source>
</evidence>
<dbReference type="OrthoDB" id="4564at2759"/>
<keyword evidence="4 10" id="KW-1133">Transmembrane helix</keyword>
<evidence type="ECO:0000313" key="12">
    <source>
        <dbReference type="Proteomes" id="UP001165065"/>
    </source>
</evidence>
<evidence type="ECO:0000256" key="8">
    <source>
        <dbReference type="ARBA" id="ARBA00023214"/>
    </source>
</evidence>
<keyword evidence="2" id="KW-0813">Transport</keyword>
<evidence type="ECO:0000256" key="3">
    <source>
        <dbReference type="ARBA" id="ARBA00022692"/>
    </source>
</evidence>
<keyword evidence="7" id="KW-0869">Chloride channel</keyword>
<evidence type="ECO:0008006" key="13">
    <source>
        <dbReference type="Google" id="ProtNLM"/>
    </source>
</evidence>
<evidence type="ECO:0000256" key="5">
    <source>
        <dbReference type="ARBA" id="ARBA00023065"/>
    </source>
</evidence>
<dbReference type="AlphaFoldDB" id="A0A9W7GP57"/>
<feature type="transmembrane region" description="Helical" evidence="10">
    <location>
        <begin position="172"/>
        <end position="189"/>
    </location>
</feature>
<evidence type="ECO:0000256" key="2">
    <source>
        <dbReference type="ARBA" id="ARBA00022448"/>
    </source>
</evidence>
<dbReference type="InterPro" id="IPR014743">
    <property type="entry name" value="Cl-channel_core"/>
</dbReference>
<dbReference type="InterPro" id="IPR001807">
    <property type="entry name" value="ClC"/>
</dbReference>
<dbReference type="SUPFAM" id="SSF81340">
    <property type="entry name" value="Clc chloride channel"/>
    <property type="match status" value="1"/>
</dbReference>
<feature type="transmembrane region" description="Helical" evidence="10">
    <location>
        <begin position="12"/>
        <end position="29"/>
    </location>
</feature>
<evidence type="ECO:0000256" key="4">
    <source>
        <dbReference type="ARBA" id="ARBA00022989"/>
    </source>
</evidence>
<organism evidence="11 12">
    <name type="scientific">Triparma columacea</name>
    <dbReference type="NCBI Taxonomy" id="722753"/>
    <lineage>
        <taxon>Eukaryota</taxon>
        <taxon>Sar</taxon>
        <taxon>Stramenopiles</taxon>
        <taxon>Ochrophyta</taxon>
        <taxon>Bolidophyceae</taxon>
        <taxon>Parmales</taxon>
        <taxon>Triparmaceae</taxon>
        <taxon>Triparma</taxon>
    </lineage>
</organism>
<evidence type="ECO:0000256" key="6">
    <source>
        <dbReference type="ARBA" id="ARBA00023136"/>
    </source>
</evidence>
<comment type="subcellular location">
    <subcellularLocation>
        <location evidence="1">Membrane</location>
        <topology evidence="1">Multi-pass membrane protein</topology>
    </subcellularLocation>
</comment>
<dbReference type="Gene3D" id="1.10.3080.10">
    <property type="entry name" value="Clc chloride channel"/>
    <property type="match status" value="1"/>
</dbReference>
<dbReference type="PANTHER" id="PTHR43427:SF6">
    <property type="entry name" value="CHLORIDE CHANNEL PROTEIN CLC-E"/>
    <property type="match status" value="1"/>
</dbReference>
<protein>
    <recommendedName>
        <fullName evidence="13">Chloride channel protein</fullName>
    </recommendedName>
</protein>
<gene>
    <name evidence="11" type="ORF">TrCOL_g2157</name>
</gene>
<evidence type="ECO:0000313" key="11">
    <source>
        <dbReference type="EMBL" id="GMI47553.1"/>
    </source>
</evidence>
<feature type="transmembrane region" description="Helical" evidence="10">
    <location>
        <begin position="209"/>
        <end position="227"/>
    </location>
</feature>
<dbReference type="Pfam" id="PF00654">
    <property type="entry name" value="Voltage_CLC"/>
    <property type="match status" value="1"/>
</dbReference>
<keyword evidence="6 10" id="KW-0472">Membrane</keyword>